<proteinExistence type="predicted"/>
<dbReference type="InterPro" id="IPR050270">
    <property type="entry name" value="DegV_domain_contain"/>
</dbReference>
<dbReference type="InterPro" id="IPR036117">
    <property type="entry name" value="DhaL_dom_sf"/>
</dbReference>
<keyword evidence="1" id="KW-0175">Coiled coil</keyword>
<dbReference type="SMART" id="SM01121">
    <property type="entry name" value="Dak1_2"/>
    <property type="match status" value="1"/>
</dbReference>
<dbReference type="AlphaFoldDB" id="A0A3G6IZC8"/>
<dbReference type="PROSITE" id="PS51480">
    <property type="entry name" value="DHAL"/>
    <property type="match status" value="1"/>
</dbReference>
<dbReference type="Proteomes" id="UP000271426">
    <property type="component" value="Chromosome"/>
</dbReference>
<dbReference type="Pfam" id="PF02734">
    <property type="entry name" value="Dak2"/>
    <property type="match status" value="1"/>
</dbReference>
<gene>
    <name evidence="3" type="ORF">CPPEL_06430</name>
</gene>
<dbReference type="KEGG" id="cpso:CPPEL_06430"/>
<reference evidence="3 4" key="1">
    <citation type="submission" date="2018-11" db="EMBL/GenBank/DDBJ databases">
        <authorList>
            <person name="Kleinhagauer T."/>
            <person name="Glaeser S.P."/>
            <person name="Spergser J."/>
            <person name="Ruckert C."/>
            <person name="Kaempfer P."/>
            <person name="Busse H.-J."/>
        </authorList>
    </citation>
    <scope>NUCLEOTIDE SEQUENCE [LARGE SCALE GENOMIC DNA]</scope>
    <source>
        <strain evidence="3 4">812CH</strain>
    </source>
</reference>
<accession>A0A3G6IZC8</accession>
<evidence type="ECO:0000259" key="2">
    <source>
        <dbReference type="PROSITE" id="PS51480"/>
    </source>
</evidence>
<evidence type="ECO:0000313" key="3">
    <source>
        <dbReference type="EMBL" id="AZA09400.1"/>
    </source>
</evidence>
<dbReference type="PANTHER" id="PTHR33434">
    <property type="entry name" value="DEGV DOMAIN-CONTAINING PROTEIN DR_1986-RELATED"/>
    <property type="match status" value="1"/>
</dbReference>
<evidence type="ECO:0000256" key="1">
    <source>
        <dbReference type="SAM" id="Coils"/>
    </source>
</evidence>
<dbReference type="RefSeq" id="WP_123960327.1">
    <property type="nucleotide sequence ID" value="NZ_CP033898.1"/>
</dbReference>
<protein>
    <submittedName>
        <fullName evidence="3">DAK2 domain protein</fullName>
    </submittedName>
</protein>
<dbReference type="GO" id="GO:0006071">
    <property type="term" value="P:glycerol metabolic process"/>
    <property type="evidence" value="ECO:0007669"/>
    <property type="project" value="InterPro"/>
</dbReference>
<dbReference type="PANTHER" id="PTHR33434:SF4">
    <property type="entry name" value="PHOSPHATASE PROTEIN"/>
    <property type="match status" value="1"/>
</dbReference>
<dbReference type="SUPFAM" id="SSF101473">
    <property type="entry name" value="DhaL-like"/>
    <property type="match status" value="1"/>
</dbReference>
<dbReference type="SMART" id="SM01120">
    <property type="entry name" value="Dak2"/>
    <property type="match status" value="1"/>
</dbReference>
<evidence type="ECO:0000313" key="4">
    <source>
        <dbReference type="Proteomes" id="UP000271426"/>
    </source>
</evidence>
<name>A0A3G6IZC8_9CORY</name>
<feature type="domain" description="DhaL" evidence="2">
    <location>
        <begin position="10"/>
        <end position="195"/>
    </location>
</feature>
<sequence length="490" mass="51477">MATIERIDAPLLWSWAQQASAALDQQAQRINQLNVFPVADADTGSNMAHTLAAAIRAVEHPDDLSKLSTELASGAIRGARGNSGVVLSQVFRAIAQVANARGSIDAEGMHEAATLALRFVHLALHQPVEGTIVSVLRAIAEQPAQPTLRATYEHMLESAQQALERTTSQLSVLAQAGVVDAGAAGLVLVLEVFGDVLDGAAIDYVPDDTHQDLAQLGTTEVMLYIRDANLDQFEQALSTLGNSIVLGRESDTSAQVHIHSTTPDAVLNCALAHGVISDIRLEALPPTGLQLLALCPADSQGQIAALLQSFGAQPIAVPEQASVEQVVEQFGDVQAEAIVLTGAMLPLGVIADVDAKLQQRGLRCHWVHSAGMLRTLAASSVFNAEAPVATSVLQLQEATAGMRVATIEGSPTQCRVRIGDYELSKHHSLNEAISAALAALLPGGGELVSVIAQQALDQGTIAHAHPAGTDLEWMILQAEELEVLAEVGVE</sequence>
<dbReference type="InterPro" id="IPR004007">
    <property type="entry name" value="DhaL_dom"/>
</dbReference>
<feature type="coiled-coil region" evidence="1">
    <location>
        <begin position="149"/>
        <end position="176"/>
    </location>
</feature>
<dbReference type="GO" id="GO:0004371">
    <property type="term" value="F:glycerone kinase activity"/>
    <property type="evidence" value="ECO:0007669"/>
    <property type="project" value="InterPro"/>
</dbReference>
<dbReference type="OrthoDB" id="9760324at2"/>
<dbReference type="Gene3D" id="1.25.40.340">
    <property type="match status" value="1"/>
</dbReference>
<dbReference type="EMBL" id="CP033898">
    <property type="protein sequence ID" value="AZA09400.1"/>
    <property type="molecule type" value="Genomic_DNA"/>
</dbReference>
<dbReference type="InterPro" id="IPR048394">
    <property type="entry name" value="FakA-like_M"/>
</dbReference>
<organism evidence="3 4">
    <name type="scientific">Corynebacterium pseudopelargi</name>
    <dbReference type="NCBI Taxonomy" id="2080757"/>
    <lineage>
        <taxon>Bacteria</taxon>
        <taxon>Bacillati</taxon>
        <taxon>Actinomycetota</taxon>
        <taxon>Actinomycetes</taxon>
        <taxon>Mycobacteriales</taxon>
        <taxon>Corynebacteriaceae</taxon>
        <taxon>Corynebacterium</taxon>
    </lineage>
</organism>
<dbReference type="InterPro" id="IPR033470">
    <property type="entry name" value="FakA-like_C"/>
</dbReference>
<keyword evidence="4" id="KW-1185">Reference proteome</keyword>
<dbReference type="Pfam" id="PF21645">
    <property type="entry name" value="FakA-like_M"/>
    <property type="match status" value="1"/>
</dbReference>